<proteinExistence type="predicted"/>
<evidence type="ECO:0000313" key="3">
    <source>
        <dbReference type="Proteomes" id="UP000288259"/>
    </source>
</evidence>
<name>A0A432Y8U2_9GAMM</name>
<dbReference type="AlphaFoldDB" id="A0A432Y8U2"/>
<feature type="transmembrane region" description="Helical" evidence="1">
    <location>
        <begin position="17"/>
        <end position="36"/>
    </location>
</feature>
<dbReference type="OrthoDB" id="6238850at2"/>
<sequence>MDQWLLYHRLPGTTSGFILPIIVLLLTFTGLIWVSIPMPVAGKVTELEQDRIREELLFWHKAMVAYAFQHDSLVMNFSFIGNYYELEIPRLRLADGNQLNLSGISINPNQLVLEIVNLPAALQDDYLTRFPGSMREGFFDKLLMTVKAVDSWAVNQALIRRNASRQVVLDTPINMLGNGLLNLARLQGNLTTESATIQQNGIMTRAHGIMLEVEQLQLTYAQVGGHDLQAMVDQFLLLEQQMLLCLQPKGACFN</sequence>
<dbReference type="RefSeq" id="WP_126755487.1">
    <property type="nucleotide sequence ID" value="NZ_PIPY01000015.1"/>
</dbReference>
<protein>
    <submittedName>
        <fullName evidence="2">Uncharacterized protein</fullName>
    </submittedName>
</protein>
<keyword evidence="3" id="KW-1185">Reference proteome</keyword>
<gene>
    <name evidence="2" type="ORF">CWI71_11860</name>
</gene>
<keyword evidence="1" id="KW-1133">Transmembrane helix</keyword>
<dbReference type="EMBL" id="PIPY01000015">
    <property type="protein sequence ID" value="RUO57343.1"/>
    <property type="molecule type" value="Genomic_DNA"/>
</dbReference>
<organism evidence="2 3">
    <name type="scientific">Pseudidiomarina insulisalsae</name>
    <dbReference type="NCBI Taxonomy" id="575789"/>
    <lineage>
        <taxon>Bacteria</taxon>
        <taxon>Pseudomonadati</taxon>
        <taxon>Pseudomonadota</taxon>
        <taxon>Gammaproteobacteria</taxon>
        <taxon>Alteromonadales</taxon>
        <taxon>Idiomarinaceae</taxon>
        <taxon>Pseudidiomarina</taxon>
    </lineage>
</organism>
<evidence type="ECO:0000313" key="2">
    <source>
        <dbReference type="EMBL" id="RUO57343.1"/>
    </source>
</evidence>
<dbReference type="Proteomes" id="UP000288259">
    <property type="component" value="Unassembled WGS sequence"/>
</dbReference>
<reference evidence="3" key="1">
    <citation type="journal article" date="2018" name="Front. Microbiol.">
        <title>Genome-Based Analysis Reveals the Taxonomy and Diversity of the Family Idiomarinaceae.</title>
        <authorList>
            <person name="Liu Y."/>
            <person name="Lai Q."/>
            <person name="Shao Z."/>
        </authorList>
    </citation>
    <scope>NUCLEOTIDE SEQUENCE [LARGE SCALE GENOMIC DNA]</scope>
    <source>
        <strain evidence="3">CVS-6</strain>
    </source>
</reference>
<evidence type="ECO:0000256" key="1">
    <source>
        <dbReference type="SAM" id="Phobius"/>
    </source>
</evidence>
<keyword evidence="1" id="KW-0472">Membrane</keyword>
<comment type="caution">
    <text evidence="2">The sequence shown here is derived from an EMBL/GenBank/DDBJ whole genome shotgun (WGS) entry which is preliminary data.</text>
</comment>
<keyword evidence="1" id="KW-0812">Transmembrane</keyword>
<accession>A0A432Y8U2</accession>